<keyword evidence="2" id="KW-1185">Reference proteome</keyword>
<organism evidence="1 2">
    <name type="scientific">Desulfoferula mesophila</name>
    <dbReference type="NCBI Taxonomy" id="3058419"/>
    <lineage>
        <taxon>Bacteria</taxon>
        <taxon>Pseudomonadati</taxon>
        <taxon>Thermodesulfobacteriota</taxon>
        <taxon>Desulfarculia</taxon>
        <taxon>Desulfarculales</taxon>
        <taxon>Desulfarculaceae</taxon>
        <taxon>Desulfoferula</taxon>
    </lineage>
</organism>
<dbReference type="Proteomes" id="UP001366166">
    <property type="component" value="Chromosome"/>
</dbReference>
<dbReference type="AlphaFoldDB" id="A0AAU9EKD4"/>
<protein>
    <recommendedName>
        <fullName evidence="3">PAS domain-containing protein</fullName>
    </recommendedName>
</protein>
<dbReference type="InterPro" id="IPR035965">
    <property type="entry name" value="PAS-like_dom_sf"/>
</dbReference>
<dbReference type="KEGG" id="dmp:FAK_35110"/>
<dbReference type="EMBL" id="AP028679">
    <property type="protein sequence ID" value="BEQ16445.1"/>
    <property type="molecule type" value="Genomic_DNA"/>
</dbReference>
<accession>A0AAU9EKD4</accession>
<name>A0AAU9EKD4_9BACT</name>
<evidence type="ECO:0000313" key="2">
    <source>
        <dbReference type="Proteomes" id="UP001366166"/>
    </source>
</evidence>
<gene>
    <name evidence="1" type="ORF">FAK_35110</name>
</gene>
<evidence type="ECO:0000313" key="1">
    <source>
        <dbReference type="EMBL" id="BEQ16445.1"/>
    </source>
</evidence>
<proteinExistence type="predicted"/>
<dbReference type="SUPFAM" id="SSF55785">
    <property type="entry name" value="PYP-like sensor domain (PAS domain)"/>
    <property type="match status" value="1"/>
</dbReference>
<sequence length="121" mass="12782">MSMESLTPVAQPAASAPLPAQTALLVDESGFVSSHSLAVLGFLGYAPGQAPKRVNLLSHIAVWDRERAGRAMSQSLISGRPHQSIYTLTNCDGQCFSVRLTCAPCHCSGRPSGLKISLDCL</sequence>
<evidence type="ECO:0008006" key="3">
    <source>
        <dbReference type="Google" id="ProtNLM"/>
    </source>
</evidence>
<dbReference type="RefSeq" id="WP_338602267.1">
    <property type="nucleotide sequence ID" value="NZ_AP028679.1"/>
</dbReference>
<reference evidence="2" key="1">
    <citation type="journal article" date="2023" name="Arch. Microbiol.">
        <title>Desulfoferula mesophilus gen. nov. sp. nov., a mesophilic sulfate-reducing bacterium isolated from a brackish lake sediment.</title>
        <authorList>
            <person name="Watanabe T."/>
            <person name="Yabe T."/>
            <person name="Tsuji J.M."/>
            <person name="Fukui M."/>
        </authorList>
    </citation>
    <scope>NUCLEOTIDE SEQUENCE [LARGE SCALE GENOMIC DNA]</scope>
    <source>
        <strain evidence="2">12FAK</strain>
    </source>
</reference>